<accession>A0AAD7WPU4</accession>
<evidence type="ECO:0000313" key="2">
    <source>
        <dbReference type="EMBL" id="KAJ8404847.1"/>
    </source>
</evidence>
<sequence length="150" mass="15692">MFSVSNEDVPYGAAPPNESRVTGEGCASVDADRLPELGWRRPSFRPELQGGGCTRCQQDCPAARGPYVGGRRMGSGCSNAPAALYTGGSAAARFTRPGGTGPTGRDSTRRALEQSALPPGLGFIPRTPRGPRRITDTQSGWGEGQKGNVE</sequence>
<evidence type="ECO:0000313" key="3">
    <source>
        <dbReference type="Proteomes" id="UP001221898"/>
    </source>
</evidence>
<gene>
    <name evidence="2" type="ORF">AAFF_G00332340</name>
</gene>
<proteinExistence type="predicted"/>
<comment type="caution">
    <text evidence="2">The sequence shown here is derived from an EMBL/GenBank/DDBJ whole genome shotgun (WGS) entry which is preliminary data.</text>
</comment>
<organism evidence="2 3">
    <name type="scientific">Aldrovandia affinis</name>
    <dbReference type="NCBI Taxonomy" id="143900"/>
    <lineage>
        <taxon>Eukaryota</taxon>
        <taxon>Metazoa</taxon>
        <taxon>Chordata</taxon>
        <taxon>Craniata</taxon>
        <taxon>Vertebrata</taxon>
        <taxon>Euteleostomi</taxon>
        <taxon>Actinopterygii</taxon>
        <taxon>Neopterygii</taxon>
        <taxon>Teleostei</taxon>
        <taxon>Notacanthiformes</taxon>
        <taxon>Halosauridae</taxon>
        <taxon>Aldrovandia</taxon>
    </lineage>
</organism>
<reference evidence="2" key="1">
    <citation type="journal article" date="2023" name="Science">
        <title>Genome structures resolve the early diversification of teleost fishes.</title>
        <authorList>
            <person name="Parey E."/>
            <person name="Louis A."/>
            <person name="Montfort J."/>
            <person name="Bouchez O."/>
            <person name="Roques C."/>
            <person name="Iampietro C."/>
            <person name="Lluch J."/>
            <person name="Castinel A."/>
            <person name="Donnadieu C."/>
            <person name="Desvignes T."/>
            <person name="Floi Bucao C."/>
            <person name="Jouanno E."/>
            <person name="Wen M."/>
            <person name="Mejri S."/>
            <person name="Dirks R."/>
            <person name="Jansen H."/>
            <person name="Henkel C."/>
            <person name="Chen W.J."/>
            <person name="Zahm M."/>
            <person name="Cabau C."/>
            <person name="Klopp C."/>
            <person name="Thompson A.W."/>
            <person name="Robinson-Rechavi M."/>
            <person name="Braasch I."/>
            <person name="Lecointre G."/>
            <person name="Bobe J."/>
            <person name="Postlethwait J.H."/>
            <person name="Berthelot C."/>
            <person name="Roest Crollius H."/>
            <person name="Guiguen Y."/>
        </authorList>
    </citation>
    <scope>NUCLEOTIDE SEQUENCE</scope>
    <source>
        <strain evidence="2">NC1722</strain>
    </source>
</reference>
<feature type="region of interest" description="Disordered" evidence="1">
    <location>
        <begin position="91"/>
        <end position="150"/>
    </location>
</feature>
<dbReference type="AlphaFoldDB" id="A0AAD7WPU4"/>
<keyword evidence="3" id="KW-1185">Reference proteome</keyword>
<dbReference type="EMBL" id="JAINUG010000051">
    <property type="protein sequence ID" value="KAJ8404847.1"/>
    <property type="molecule type" value="Genomic_DNA"/>
</dbReference>
<evidence type="ECO:0000256" key="1">
    <source>
        <dbReference type="SAM" id="MobiDB-lite"/>
    </source>
</evidence>
<feature type="region of interest" description="Disordered" evidence="1">
    <location>
        <begin position="1"/>
        <end position="24"/>
    </location>
</feature>
<feature type="compositionally biased region" description="Gly residues" evidence="1">
    <location>
        <begin position="141"/>
        <end position="150"/>
    </location>
</feature>
<dbReference type="Proteomes" id="UP001221898">
    <property type="component" value="Unassembled WGS sequence"/>
</dbReference>
<name>A0AAD7WPU4_9TELE</name>
<protein>
    <submittedName>
        <fullName evidence="2">Uncharacterized protein</fullName>
    </submittedName>
</protein>